<dbReference type="SUPFAM" id="SSF141739">
    <property type="entry name" value="MFPT repeat-like"/>
    <property type="match status" value="2"/>
</dbReference>
<dbReference type="WBParaSite" id="OFLC_0001405401-mRNA-1">
    <property type="protein sequence ID" value="OFLC_0001405401-mRNA-1"/>
    <property type="gene ID" value="OFLC_0001405401"/>
</dbReference>
<dbReference type="EMBL" id="UZAJ01040559">
    <property type="protein sequence ID" value="VDP15357.1"/>
    <property type="molecule type" value="Genomic_DNA"/>
</dbReference>
<evidence type="ECO:0000313" key="2">
    <source>
        <dbReference type="Proteomes" id="UP000267606"/>
    </source>
</evidence>
<evidence type="ECO:0000313" key="3">
    <source>
        <dbReference type="WBParaSite" id="OFLC_0001405401-mRNA-1"/>
    </source>
</evidence>
<keyword evidence="2" id="KW-1185">Reference proteome</keyword>
<name>A0A183I2T4_9BILA</name>
<sequence length="189" mass="21429">MVKEFEDTWSYNTIGSPFPDNPVRVKGQQNMYVALWYKFGKPIHGRAWNNNGNVECSFPYSKVCVTLCASSLSGTRIARIFNKVELTGARDLGGQIQILTCSEQDPMEQFKKSSFWYEWRPYKDRENDQLLQLVRCGQSTPHGEPVFGRAYPDPAQKTLAHFGWNGQENSGAELGSMQMIVIPQPENIG</sequence>
<accession>A0A183I2T4</accession>
<dbReference type="PANTHER" id="PTHR31578">
    <property type="entry name" value="PROTEIN CBG21223-RELATED"/>
    <property type="match status" value="1"/>
</dbReference>
<dbReference type="STRING" id="387005.A0A183I2T4"/>
<dbReference type="AlphaFoldDB" id="A0A183I2T4"/>
<protein>
    <submittedName>
        <fullName evidence="3">Ricin B-type lectin domain-containing protein</fullName>
    </submittedName>
</protein>
<evidence type="ECO:0000313" key="1">
    <source>
        <dbReference type="EMBL" id="VDP15357.1"/>
    </source>
</evidence>
<dbReference type="InterPro" id="IPR021010">
    <property type="entry name" value="Cytosolic_motility_protein"/>
</dbReference>
<dbReference type="Proteomes" id="UP000267606">
    <property type="component" value="Unassembled WGS sequence"/>
</dbReference>
<reference evidence="3" key="1">
    <citation type="submission" date="2016-06" db="UniProtKB">
        <authorList>
            <consortium name="WormBaseParasite"/>
        </authorList>
    </citation>
    <scope>IDENTIFICATION</scope>
</reference>
<reference evidence="1 2" key="2">
    <citation type="submission" date="2018-11" db="EMBL/GenBank/DDBJ databases">
        <authorList>
            <consortium name="Pathogen Informatics"/>
        </authorList>
    </citation>
    <scope>NUCLEOTIDE SEQUENCE [LARGE SCALE GENOMIC DNA]</scope>
</reference>
<dbReference type="Pfam" id="PF12150">
    <property type="entry name" value="MFP2b"/>
    <property type="match status" value="3"/>
</dbReference>
<dbReference type="PANTHER" id="PTHR31578:SF3">
    <property type="entry name" value="NEMATODE SPECIFIC PEPTIDE FAMILY"/>
    <property type="match status" value="1"/>
</dbReference>
<organism evidence="3">
    <name type="scientific">Onchocerca flexuosa</name>
    <dbReference type="NCBI Taxonomy" id="387005"/>
    <lineage>
        <taxon>Eukaryota</taxon>
        <taxon>Metazoa</taxon>
        <taxon>Ecdysozoa</taxon>
        <taxon>Nematoda</taxon>
        <taxon>Chromadorea</taxon>
        <taxon>Rhabditida</taxon>
        <taxon>Spirurina</taxon>
        <taxon>Spiruromorpha</taxon>
        <taxon>Filarioidea</taxon>
        <taxon>Onchocercidae</taxon>
        <taxon>Onchocerca</taxon>
    </lineage>
</organism>
<gene>
    <name evidence="1" type="ORF">OFLC_LOCUS14046</name>
</gene>
<proteinExistence type="predicted"/>